<comment type="caution">
    <text evidence="6">The sequence shown here is derived from an EMBL/GenBank/DDBJ whole genome shotgun (WGS) entry which is preliminary data.</text>
</comment>
<dbReference type="Proteomes" id="UP001230188">
    <property type="component" value="Unassembled WGS sequence"/>
</dbReference>
<dbReference type="Gene3D" id="3.40.50.1820">
    <property type="entry name" value="alpha/beta hydrolase"/>
    <property type="match status" value="1"/>
</dbReference>
<dbReference type="SUPFAM" id="SSF53474">
    <property type="entry name" value="alpha/beta-Hydrolases"/>
    <property type="match status" value="2"/>
</dbReference>
<evidence type="ECO:0000313" key="7">
    <source>
        <dbReference type="Proteomes" id="UP001230188"/>
    </source>
</evidence>
<name>A0AAD7UEP2_9STRA</name>
<proteinExistence type="inferred from homology"/>
<comment type="similarity">
    <text evidence="1">Belongs to the peptidase S28 family.</text>
</comment>
<evidence type="ECO:0000256" key="5">
    <source>
        <dbReference type="ARBA" id="ARBA00023180"/>
    </source>
</evidence>
<dbReference type="Pfam" id="PF05577">
    <property type="entry name" value="Peptidase_S28"/>
    <property type="match status" value="1"/>
</dbReference>
<dbReference type="GO" id="GO:0070008">
    <property type="term" value="F:serine-type exopeptidase activity"/>
    <property type="evidence" value="ECO:0007669"/>
    <property type="project" value="InterPro"/>
</dbReference>
<keyword evidence="2" id="KW-0645">Protease</keyword>
<dbReference type="AlphaFoldDB" id="A0AAD7UEP2"/>
<protein>
    <recommendedName>
        <fullName evidence="8">Thymus-specific serine protease</fullName>
    </recommendedName>
</protein>
<dbReference type="InterPro" id="IPR029058">
    <property type="entry name" value="AB_hydrolase_fold"/>
</dbReference>
<dbReference type="GO" id="GO:0006508">
    <property type="term" value="P:proteolysis"/>
    <property type="evidence" value="ECO:0007669"/>
    <property type="project" value="UniProtKB-KW"/>
</dbReference>
<keyword evidence="5" id="KW-0325">Glycoprotein</keyword>
<dbReference type="PANTHER" id="PTHR11010:SF11">
    <property type="entry name" value="THYMUS-SPECIFIC SERINE PROTEASE"/>
    <property type="match status" value="1"/>
</dbReference>
<dbReference type="GO" id="GO:0008239">
    <property type="term" value="F:dipeptidyl-peptidase activity"/>
    <property type="evidence" value="ECO:0007669"/>
    <property type="project" value="TreeGrafter"/>
</dbReference>
<evidence type="ECO:0000256" key="4">
    <source>
        <dbReference type="ARBA" id="ARBA00022801"/>
    </source>
</evidence>
<dbReference type="Gene3D" id="1.20.120.980">
    <property type="entry name" value="Serine carboxypeptidase S28, SKS domain"/>
    <property type="match status" value="1"/>
</dbReference>
<evidence type="ECO:0008006" key="8">
    <source>
        <dbReference type="Google" id="ProtNLM"/>
    </source>
</evidence>
<evidence type="ECO:0000256" key="3">
    <source>
        <dbReference type="ARBA" id="ARBA00022729"/>
    </source>
</evidence>
<keyword evidence="4" id="KW-0378">Hydrolase</keyword>
<dbReference type="PANTHER" id="PTHR11010">
    <property type="entry name" value="PROTEASE S28 PRO-X CARBOXYPEPTIDASE-RELATED"/>
    <property type="match status" value="1"/>
</dbReference>
<gene>
    <name evidence="6" type="ORF">CTAYLR_000265</name>
</gene>
<evidence type="ECO:0000256" key="1">
    <source>
        <dbReference type="ARBA" id="ARBA00011079"/>
    </source>
</evidence>
<keyword evidence="7" id="KW-1185">Reference proteome</keyword>
<reference evidence="6" key="1">
    <citation type="submission" date="2023-01" db="EMBL/GenBank/DDBJ databases">
        <title>Metagenome sequencing of chrysophaentin producing Chrysophaeum taylorii.</title>
        <authorList>
            <person name="Davison J."/>
            <person name="Bewley C."/>
        </authorList>
    </citation>
    <scope>NUCLEOTIDE SEQUENCE</scope>
    <source>
        <strain evidence="6">NIES-1699</strain>
    </source>
</reference>
<sequence length="471" mass="50359">MFLLVVLQSAWGLPRGGIRKALREHQAVTVTDGLYFSQRLSHFDRTNDERFEQRYFANSTFFNGSGPVFLCVGGEGPALDATVLTSSVHCNDMVELAPRAGALMLALEHRFYGSSIPRASFKYLSTEEAIGDIATFHAMITSAYGLTAASKWVSWGGSYPGMVAGFARLKLPHLIHAAVSSSAPWRAKVDMVEYNDLVGRALTLKSVGGSDECLETVVAGHAAIKSVLDAGNATAIAALADLFNFCDPTALELRSVQKEWAGYGVIDVPAQDNDPAAAGPAGNIQQICGVLAGNSVADPVTALANVSRLQNQGACVDYSYDALKGPDAFTDALSWPYQTCSEYGFYQTCELDSNCPFAKGYVTLEDELGFCETLFNMSAANIAGNVNFTNQLFGGDTPATLRTYFANGNCDPWSGLGVLKSPDGNVSEIVLSVEGASHHAWTHPADTIVQASVAAAKAYIQDQVLRWLAED</sequence>
<evidence type="ECO:0000256" key="2">
    <source>
        <dbReference type="ARBA" id="ARBA00022670"/>
    </source>
</evidence>
<dbReference type="InterPro" id="IPR008758">
    <property type="entry name" value="Peptidase_S28"/>
</dbReference>
<accession>A0AAD7UEP2</accession>
<dbReference type="EMBL" id="JAQMWT010000344">
    <property type="protein sequence ID" value="KAJ8603831.1"/>
    <property type="molecule type" value="Genomic_DNA"/>
</dbReference>
<organism evidence="6 7">
    <name type="scientific">Chrysophaeum taylorii</name>
    <dbReference type="NCBI Taxonomy" id="2483200"/>
    <lineage>
        <taxon>Eukaryota</taxon>
        <taxon>Sar</taxon>
        <taxon>Stramenopiles</taxon>
        <taxon>Ochrophyta</taxon>
        <taxon>Pelagophyceae</taxon>
        <taxon>Pelagomonadales</taxon>
        <taxon>Pelagomonadaceae</taxon>
        <taxon>Chrysophaeum</taxon>
    </lineage>
</organism>
<evidence type="ECO:0000313" key="6">
    <source>
        <dbReference type="EMBL" id="KAJ8603831.1"/>
    </source>
</evidence>
<dbReference type="InterPro" id="IPR042269">
    <property type="entry name" value="Ser_carbopepase_S28_SKS"/>
</dbReference>
<keyword evidence="3" id="KW-0732">Signal</keyword>